<accession>A0ABP5C5D5</accession>
<feature type="transmembrane region" description="Helical" evidence="5">
    <location>
        <begin position="215"/>
        <end position="236"/>
    </location>
</feature>
<comment type="caution">
    <text evidence="7">The sequence shown here is derived from an EMBL/GenBank/DDBJ whole genome shotgun (WGS) entry which is preliminary data.</text>
</comment>
<evidence type="ECO:0000256" key="2">
    <source>
        <dbReference type="ARBA" id="ARBA00022692"/>
    </source>
</evidence>
<dbReference type="PANTHER" id="PTHR42718:SF49">
    <property type="entry name" value="EXPORT PROTEIN"/>
    <property type="match status" value="1"/>
</dbReference>
<proteinExistence type="predicted"/>
<dbReference type="PRINTS" id="PR01036">
    <property type="entry name" value="TCRTETB"/>
</dbReference>
<feature type="transmembrane region" description="Helical" evidence="5">
    <location>
        <begin position="97"/>
        <end position="119"/>
    </location>
</feature>
<feature type="transmembrane region" description="Helical" evidence="5">
    <location>
        <begin position="285"/>
        <end position="307"/>
    </location>
</feature>
<organism evidence="7 8">
    <name type="scientific">Amycolatopsis minnesotensis</name>
    <dbReference type="NCBI Taxonomy" id="337894"/>
    <lineage>
        <taxon>Bacteria</taxon>
        <taxon>Bacillati</taxon>
        <taxon>Actinomycetota</taxon>
        <taxon>Actinomycetes</taxon>
        <taxon>Pseudonocardiales</taxon>
        <taxon>Pseudonocardiaceae</taxon>
        <taxon>Amycolatopsis</taxon>
    </lineage>
</organism>
<dbReference type="SUPFAM" id="SSF103473">
    <property type="entry name" value="MFS general substrate transporter"/>
    <property type="match status" value="1"/>
</dbReference>
<dbReference type="PROSITE" id="PS50850">
    <property type="entry name" value="MFS"/>
    <property type="match status" value="1"/>
</dbReference>
<evidence type="ECO:0000256" key="1">
    <source>
        <dbReference type="ARBA" id="ARBA00004651"/>
    </source>
</evidence>
<comment type="subcellular location">
    <subcellularLocation>
        <location evidence="1">Cell membrane</location>
        <topology evidence="1">Multi-pass membrane protein</topology>
    </subcellularLocation>
</comment>
<reference evidence="8" key="1">
    <citation type="journal article" date="2019" name="Int. J. Syst. Evol. Microbiol.">
        <title>The Global Catalogue of Microorganisms (GCM) 10K type strain sequencing project: providing services to taxonomists for standard genome sequencing and annotation.</title>
        <authorList>
            <consortium name="The Broad Institute Genomics Platform"/>
            <consortium name="The Broad Institute Genome Sequencing Center for Infectious Disease"/>
            <person name="Wu L."/>
            <person name="Ma J."/>
        </authorList>
    </citation>
    <scope>NUCLEOTIDE SEQUENCE [LARGE SCALE GENOMIC DNA]</scope>
    <source>
        <strain evidence="8">JCM 14545</strain>
    </source>
</reference>
<feature type="transmembrane region" description="Helical" evidence="5">
    <location>
        <begin position="350"/>
        <end position="373"/>
    </location>
</feature>
<feature type="transmembrane region" description="Helical" evidence="5">
    <location>
        <begin position="423"/>
        <end position="445"/>
    </location>
</feature>
<feature type="transmembrane region" description="Helical" evidence="5">
    <location>
        <begin position="158"/>
        <end position="179"/>
    </location>
</feature>
<name>A0ABP5C5D5_9PSEU</name>
<evidence type="ECO:0000259" key="6">
    <source>
        <dbReference type="PROSITE" id="PS50850"/>
    </source>
</evidence>
<feature type="transmembrane region" description="Helical" evidence="5">
    <location>
        <begin position="319"/>
        <end position="338"/>
    </location>
</feature>
<dbReference type="Gene3D" id="1.20.1720.10">
    <property type="entry name" value="Multidrug resistance protein D"/>
    <property type="match status" value="1"/>
</dbReference>
<dbReference type="EMBL" id="BAAANN010000010">
    <property type="protein sequence ID" value="GAA1958206.1"/>
    <property type="molecule type" value="Genomic_DNA"/>
</dbReference>
<feature type="domain" description="Major facilitator superfamily (MFS) profile" evidence="6">
    <location>
        <begin position="6"/>
        <end position="446"/>
    </location>
</feature>
<dbReference type="Gene3D" id="1.20.1250.20">
    <property type="entry name" value="MFS general substrate transporter like domains"/>
    <property type="match status" value="1"/>
</dbReference>
<keyword evidence="3 5" id="KW-1133">Transmembrane helix</keyword>
<dbReference type="InterPro" id="IPR020846">
    <property type="entry name" value="MFS_dom"/>
</dbReference>
<keyword evidence="4 5" id="KW-0472">Membrane</keyword>
<dbReference type="InterPro" id="IPR011701">
    <property type="entry name" value="MFS"/>
</dbReference>
<evidence type="ECO:0000256" key="4">
    <source>
        <dbReference type="ARBA" id="ARBA00023136"/>
    </source>
</evidence>
<dbReference type="RefSeq" id="WP_344418131.1">
    <property type="nucleotide sequence ID" value="NZ_BAAANN010000010.1"/>
</dbReference>
<evidence type="ECO:0000313" key="7">
    <source>
        <dbReference type="EMBL" id="GAA1958206.1"/>
    </source>
</evidence>
<protein>
    <submittedName>
        <fullName evidence="7">MFS transporter</fullName>
    </submittedName>
</protein>
<dbReference type="CDD" id="cd17321">
    <property type="entry name" value="MFS_MMR_MDR_like"/>
    <property type="match status" value="1"/>
</dbReference>
<dbReference type="InterPro" id="IPR036259">
    <property type="entry name" value="MFS_trans_sf"/>
</dbReference>
<dbReference type="PANTHER" id="PTHR42718">
    <property type="entry name" value="MAJOR FACILITATOR SUPERFAMILY MULTIDRUG TRANSPORTER MFSC"/>
    <property type="match status" value="1"/>
</dbReference>
<keyword evidence="8" id="KW-1185">Reference proteome</keyword>
<evidence type="ECO:0000256" key="5">
    <source>
        <dbReference type="SAM" id="Phobius"/>
    </source>
</evidence>
<feature type="transmembrane region" description="Helical" evidence="5">
    <location>
        <begin position="257"/>
        <end position="279"/>
    </location>
</feature>
<dbReference type="Pfam" id="PF07690">
    <property type="entry name" value="MFS_1"/>
    <property type="match status" value="1"/>
</dbReference>
<feature type="transmembrane region" description="Helical" evidence="5">
    <location>
        <begin position="131"/>
        <end position="152"/>
    </location>
</feature>
<keyword evidence="2 5" id="KW-0812">Transmembrane</keyword>
<evidence type="ECO:0000313" key="8">
    <source>
        <dbReference type="Proteomes" id="UP001501116"/>
    </source>
</evidence>
<dbReference type="Proteomes" id="UP001501116">
    <property type="component" value="Unassembled WGS sequence"/>
</dbReference>
<evidence type="ECO:0000256" key="3">
    <source>
        <dbReference type="ARBA" id="ARBA00022989"/>
    </source>
</evidence>
<feature type="transmembrane region" description="Helical" evidence="5">
    <location>
        <begin position="71"/>
        <end position="91"/>
    </location>
</feature>
<sequence length="455" mass="45234">MRTWWPLVAVCLGSALFLVDTTVVTVALPDIGRDFGASLGALQWVPNGYTLVLAVLMLTVGSLADRWGPRVTYLAGLTVFGIASLGCGLAANSGELIAARGVQGIGGAGIAVTGFALVMGTYRDRTRGTAIGVYFAVNGLGAAIGPMLGGALTEFWGWRAIFFVNLPVVALTVVVTVLAVRRDGATEKKPLDPAGMVTFGAAAAALTYGLSRGDWSFATVASLVVAVAAFAAFVVVERRVPNPLLDPALFRDFAFSSLLACSAASTLVFAALLYLSIWLQSGLGLGPVAAGFALMPLAAASFVTSTVAGKLLHGVAPRLMLAIGVLLGGAGCALQLGLTAESTATSVTAGLVVAGVGIGLAGPAMGAAVGGALPPGRGGMAAGILTTVRQLGQTLGVAVLGIAFRAGAGSGAAGSAARGLDDVYLVATAAAAVTGVLVLVAVRAAGRSGTRPARA</sequence>
<gene>
    <name evidence="7" type="ORF">GCM10009754_30630</name>
</gene>
<feature type="transmembrane region" description="Helical" evidence="5">
    <location>
        <begin position="41"/>
        <end position="64"/>
    </location>
</feature>